<dbReference type="GO" id="GO:0004175">
    <property type="term" value="F:endopeptidase activity"/>
    <property type="evidence" value="ECO:0007669"/>
    <property type="project" value="UniProtKB-ARBA"/>
</dbReference>
<keyword evidence="1" id="KW-0812">Transmembrane</keyword>
<keyword evidence="3" id="KW-0645">Protease</keyword>
<dbReference type="Pfam" id="PF02517">
    <property type="entry name" value="Rce1-like"/>
    <property type="match status" value="1"/>
</dbReference>
<dbReference type="OrthoDB" id="978156at2"/>
<feature type="domain" description="CAAX prenyl protease 2/Lysostaphin resistance protein A-like" evidence="2">
    <location>
        <begin position="118"/>
        <end position="204"/>
    </location>
</feature>
<dbReference type="GO" id="GO:0006508">
    <property type="term" value="P:proteolysis"/>
    <property type="evidence" value="ECO:0007669"/>
    <property type="project" value="UniProtKB-KW"/>
</dbReference>
<feature type="transmembrane region" description="Helical" evidence="1">
    <location>
        <begin position="46"/>
        <end position="65"/>
    </location>
</feature>
<evidence type="ECO:0000313" key="3">
    <source>
        <dbReference type="EMBL" id="SFZ93683.1"/>
    </source>
</evidence>
<reference evidence="3 4" key="1">
    <citation type="submission" date="2016-10" db="EMBL/GenBank/DDBJ databases">
        <authorList>
            <person name="de Groot N.N."/>
        </authorList>
    </citation>
    <scope>NUCLEOTIDE SEQUENCE [LARGE SCALE GENOMIC DNA]</scope>
    <source>
        <strain evidence="3 4">DSM 18180</strain>
    </source>
</reference>
<feature type="transmembrane region" description="Helical" evidence="1">
    <location>
        <begin position="6"/>
        <end position="25"/>
    </location>
</feature>
<keyword evidence="1" id="KW-1133">Transmembrane helix</keyword>
<feature type="transmembrane region" description="Helical" evidence="1">
    <location>
        <begin position="80"/>
        <end position="98"/>
    </location>
</feature>
<dbReference type="RefSeq" id="WP_072402895.1">
    <property type="nucleotide sequence ID" value="NZ_FPKV01000003.1"/>
</dbReference>
<protein>
    <submittedName>
        <fullName evidence="3">CAAX protease self-immunity</fullName>
    </submittedName>
</protein>
<feature type="transmembrane region" description="Helical" evidence="1">
    <location>
        <begin position="149"/>
        <end position="167"/>
    </location>
</feature>
<dbReference type="EMBL" id="FPKV01000003">
    <property type="protein sequence ID" value="SFZ93683.1"/>
    <property type="molecule type" value="Genomic_DNA"/>
</dbReference>
<dbReference type="Proteomes" id="UP000182544">
    <property type="component" value="Unassembled WGS sequence"/>
</dbReference>
<proteinExistence type="predicted"/>
<gene>
    <name evidence="3" type="ORF">SAMN05428642_103273</name>
</gene>
<accession>A0A1K2IPQ9</accession>
<organism evidence="3 4">
    <name type="scientific">Flaviramulus basaltis</name>
    <dbReference type="NCBI Taxonomy" id="369401"/>
    <lineage>
        <taxon>Bacteria</taxon>
        <taxon>Pseudomonadati</taxon>
        <taxon>Bacteroidota</taxon>
        <taxon>Flavobacteriia</taxon>
        <taxon>Flavobacteriales</taxon>
        <taxon>Flavobacteriaceae</taxon>
        <taxon>Flaviramulus</taxon>
    </lineage>
</organism>
<keyword evidence="3" id="KW-0378">Hydrolase</keyword>
<feature type="transmembrane region" description="Helical" evidence="1">
    <location>
        <begin position="119"/>
        <end position="137"/>
    </location>
</feature>
<keyword evidence="4" id="KW-1185">Reference proteome</keyword>
<dbReference type="STRING" id="369401.SAMN05428642_103273"/>
<feature type="transmembrane region" description="Helical" evidence="1">
    <location>
        <begin position="174"/>
        <end position="190"/>
    </location>
</feature>
<evidence type="ECO:0000256" key="1">
    <source>
        <dbReference type="SAM" id="Phobius"/>
    </source>
</evidence>
<keyword evidence="1" id="KW-0472">Membrane</keyword>
<evidence type="ECO:0000259" key="2">
    <source>
        <dbReference type="Pfam" id="PF02517"/>
    </source>
</evidence>
<name>A0A1K2IPQ9_9FLAO</name>
<dbReference type="GO" id="GO:0080120">
    <property type="term" value="P:CAAX-box protein maturation"/>
    <property type="evidence" value="ECO:0007669"/>
    <property type="project" value="UniProtKB-ARBA"/>
</dbReference>
<evidence type="ECO:0000313" key="4">
    <source>
        <dbReference type="Proteomes" id="UP000182544"/>
    </source>
</evidence>
<dbReference type="AlphaFoldDB" id="A0A1K2IPQ9"/>
<sequence>MSTSVIIWVLISVSFTTYFIVSMIYKKMGINNLQTALMVSNGLRLLNLKHILGIVLFGILFYIIIPELRFLVDSVIIPKLHILFIFFGIIFLCVFLSKHSANKYQHENTFKSHYNFSNAWVYFIIRFAFLLCYEFFFRGVLLFKFLESTSLPIAIVYGTLLYVLIHIFDSRKEIIGAIPFGVVLYLFTYLTNSIWYAFFIHLSLSAVYEISVFYCLTFNKYVS</sequence>
<dbReference type="InterPro" id="IPR003675">
    <property type="entry name" value="Rce1/LyrA-like_dom"/>
</dbReference>
<feature type="transmembrane region" description="Helical" evidence="1">
    <location>
        <begin position="196"/>
        <end position="216"/>
    </location>
</feature>